<feature type="compositionally biased region" description="Low complexity" evidence="1">
    <location>
        <begin position="74"/>
        <end position="87"/>
    </location>
</feature>
<evidence type="ECO:0000256" key="1">
    <source>
        <dbReference type="SAM" id="MobiDB-lite"/>
    </source>
</evidence>
<proteinExistence type="predicted"/>
<organism evidence="2">
    <name type="scientific">Ostreococcus tauri</name>
    <name type="common">Marine green alga</name>
    <dbReference type="NCBI Taxonomy" id="70448"/>
    <lineage>
        <taxon>Eukaryota</taxon>
        <taxon>Viridiplantae</taxon>
        <taxon>Chlorophyta</taxon>
        <taxon>Mamiellophyceae</taxon>
        <taxon>Mamiellales</taxon>
        <taxon>Bathycoccaceae</taxon>
        <taxon>Ostreococcus</taxon>
    </lineage>
</organism>
<dbReference type="EMBL" id="KZ155839">
    <property type="protein sequence ID" value="OUS42169.1"/>
    <property type="molecule type" value="Genomic_DNA"/>
</dbReference>
<dbReference type="Proteomes" id="UP000195557">
    <property type="component" value="Unassembled WGS sequence"/>
</dbReference>
<name>A0A1Y5HY28_OSTTA</name>
<dbReference type="AlphaFoldDB" id="A0A1Y5HY28"/>
<protein>
    <submittedName>
        <fullName evidence="2">Uncharacterized protein</fullName>
    </submittedName>
</protein>
<feature type="region of interest" description="Disordered" evidence="1">
    <location>
        <begin position="57"/>
        <end position="106"/>
    </location>
</feature>
<gene>
    <name evidence="2" type="ORF">BE221DRAFT_64577</name>
</gene>
<sequence>RWSVECASPCSRRARIFDRSTRCSCRTARNVCSPWRCPRLVRRGVAGSTGRLRSRLSCAQRRRSGARPCPSPDRSGCQSSSTCTSSRRLGDTFCTPRTRPVSSRVP</sequence>
<evidence type="ECO:0000313" key="2">
    <source>
        <dbReference type="EMBL" id="OUS42169.1"/>
    </source>
</evidence>
<reference evidence="2" key="1">
    <citation type="submission" date="2017-04" db="EMBL/GenBank/DDBJ databases">
        <title>Population genomics of picophytoplankton unveils novel chromosome hypervariability.</title>
        <authorList>
            <consortium name="DOE Joint Genome Institute"/>
            <person name="Blanc-Mathieu R."/>
            <person name="Krasovec M."/>
            <person name="Hebrard M."/>
            <person name="Yau S."/>
            <person name="Desgranges E."/>
            <person name="Martin J."/>
            <person name="Schackwitz W."/>
            <person name="Kuo A."/>
            <person name="Salin G."/>
            <person name="Donnadieu C."/>
            <person name="Desdevises Y."/>
            <person name="Sanchez-Ferandin S."/>
            <person name="Moreau H."/>
            <person name="Rivals E."/>
            <person name="Grigoriev I.V."/>
            <person name="Grimsley N."/>
            <person name="Eyre-Walker A."/>
            <person name="Piganeau G."/>
        </authorList>
    </citation>
    <scope>NUCLEOTIDE SEQUENCE [LARGE SCALE GENOMIC DNA]</scope>
    <source>
        <strain evidence="2">RCC 1115</strain>
    </source>
</reference>
<feature type="non-terminal residue" evidence="2">
    <location>
        <position position="1"/>
    </location>
</feature>
<accession>A0A1Y5HY28</accession>